<dbReference type="InterPro" id="IPR046348">
    <property type="entry name" value="SIS_dom_sf"/>
</dbReference>
<dbReference type="GO" id="GO:0006094">
    <property type="term" value="P:gluconeogenesis"/>
    <property type="evidence" value="ECO:0007669"/>
    <property type="project" value="UniProtKB-UniRule"/>
</dbReference>
<accession>A0A6N4TDZ4</accession>
<keyword evidence="6 8" id="KW-0413">Isomerase</keyword>
<evidence type="ECO:0000256" key="3">
    <source>
        <dbReference type="ARBA" id="ARBA00022432"/>
    </source>
</evidence>
<gene>
    <name evidence="8 10" type="primary">pgi</name>
    <name evidence="10" type="ORF">Aargi30884_00530</name>
</gene>
<dbReference type="GO" id="GO:0004347">
    <property type="term" value="F:glucose-6-phosphate isomerase activity"/>
    <property type="evidence" value="ECO:0007669"/>
    <property type="project" value="UniProtKB-UniRule"/>
</dbReference>
<dbReference type="CDD" id="cd05015">
    <property type="entry name" value="SIS_PGI_1"/>
    <property type="match status" value="1"/>
</dbReference>
<dbReference type="PRINTS" id="PR00662">
    <property type="entry name" value="G6PISOMERASE"/>
</dbReference>
<evidence type="ECO:0000256" key="8">
    <source>
        <dbReference type="HAMAP-Rule" id="MF_00473"/>
    </source>
</evidence>
<evidence type="ECO:0000256" key="2">
    <source>
        <dbReference type="ARBA" id="ARBA00006604"/>
    </source>
</evidence>
<comment type="pathway">
    <text evidence="1 8 9">Carbohydrate degradation; glycolysis; D-glyceraldehyde 3-phosphate and glycerone phosphate from D-glucose: step 2/4.</text>
</comment>
<evidence type="ECO:0000256" key="9">
    <source>
        <dbReference type="RuleBase" id="RU000612"/>
    </source>
</evidence>
<dbReference type="InterPro" id="IPR035476">
    <property type="entry name" value="SIS_PGI_1"/>
</dbReference>
<dbReference type="GO" id="GO:0006096">
    <property type="term" value="P:glycolytic process"/>
    <property type="evidence" value="ECO:0007669"/>
    <property type="project" value="UniProtKB-UniRule"/>
</dbReference>
<dbReference type="KEGG" id="aarg:Aargi30884_00530"/>
<dbReference type="InterPro" id="IPR018189">
    <property type="entry name" value="Phosphoglucose_isomerase_CS"/>
</dbReference>
<dbReference type="Proteomes" id="UP000464754">
    <property type="component" value="Chromosome"/>
</dbReference>
<dbReference type="UniPathway" id="UPA00109">
    <property type="reaction ID" value="UER00181"/>
</dbReference>
<feature type="active site" evidence="8">
    <location>
        <position position="414"/>
    </location>
</feature>
<dbReference type="GO" id="GO:0005829">
    <property type="term" value="C:cytosol"/>
    <property type="evidence" value="ECO:0007669"/>
    <property type="project" value="TreeGrafter"/>
</dbReference>
<dbReference type="EMBL" id="AP019695">
    <property type="protein sequence ID" value="BBK21150.1"/>
    <property type="molecule type" value="Genomic_DNA"/>
</dbReference>
<dbReference type="PROSITE" id="PS00765">
    <property type="entry name" value="P_GLUCOSE_ISOMERASE_1"/>
    <property type="match status" value="1"/>
</dbReference>
<dbReference type="UniPathway" id="UPA00138"/>
<dbReference type="NCBIfam" id="NF010697">
    <property type="entry name" value="PRK14097.1"/>
    <property type="match status" value="1"/>
</dbReference>
<evidence type="ECO:0000256" key="4">
    <source>
        <dbReference type="ARBA" id="ARBA00022490"/>
    </source>
</evidence>
<dbReference type="InterPro" id="IPR035482">
    <property type="entry name" value="SIS_PGI_2"/>
</dbReference>
<evidence type="ECO:0000256" key="1">
    <source>
        <dbReference type="ARBA" id="ARBA00004926"/>
    </source>
</evidence>
<evidence type="ECO:0000313" key="10">
    <source>
        <dbReference type="EMBL" id="BBK21150.1"/>
    </source>
</evidence>
<dbReference type="SUPFAM" id="SSF53697">
    <property type="entry name" value="SIS domain"/>
    <property type="match status" value="1"/>
</dbReference>
<evidence type="ECO:0000313" key="11">
    <source>
        <dbReference type="Proteomes" id="UP000464754"/>
    </source>
</evidence>
<comment type="pathway">
    <text evidence="8">Carbohydrate biosynthesis; gluconeogenesis.</text>
</comment>
<dbReference type="GO" id="GO:0051156">
    <property type="term" value="P:glucose 6-phosphate metabolic process"/>
    <property type="evidence" value="ECO:0007669"/>
    <property type="project" value="TreeGrafter"/>
</dbReference>
<evidence type="ECO:0000256" key="7">
    <source>
        <dbReference type="ARBA" id="ARBA00029321"/>
    </source>
</evidence>
<dbReference type="HAMAP" id="MF_00473">
    <property type="entry name" value="G6P_isomerase"/>
    <property type="match status" value="1"/>
</dbReference>
<keyword evidence="11" id="KW-1185">Reference proteome</keyword>
<dbReference type="PANTHER" id="PTHR11469:SF1">
    <property type="entry name" value="GLUCOSE-6-PHOSPHATE ISOMERASE"/>
    <property type="match status" value="1"/>
</dbReference>
<dbReference type="Gene3D" id="3.40.50.10490">
    <property type="entry name" value="Glucose-6-phosphate isomerase like protein, domain 1"/>
    <property type="match status" value="2"/>
</dbReference>
<evidence type="ECO:0000256" key="5">
    <source>
        <dbReference type="ARBA" id="ARBA00023152"/>
    </source>
</evidence>
<comment type="similarity">
    <text evidence="2 8 9">Belongs to the GPI family.</text>
</comment>
<comment type="caution">
    <text evidence="8">Lacks conserved residue(s) required for the propagation of feature annotation.</text>
</comment>
<organism evidence="10 11">
    <name type="scientific">Amedibacterium intestinale</name>
    <dbReference type="NCBI Taxonomy" id="2583452"/>
    <lineage>
        <taxon>Bacteria</taxon>
        <taxon>Bacillati</taxon>
        <taxon>Bacillota</taxon>
        <taxon>Erysipelotrichia</taxon>
        <taxon>Erysipelotrichales</taxon>
        <taxon>Erysipelotrichaceae</taxon>
        <taxon>Amedibacterium</taxon>
    </lineage>
</organism>
<name>A0A6N4TDZ4_9FIRM</name>
<dbReference type="GO" id="GO:0048029">
    <property type="term" value="F:monosaccharide binding"/>
    <property type="evidence" value="ECO:0007669"/>
    <property type="project" value="TreeGrafter"/>
</dbReference>
<dbReference type="RefSeq" id="WP_118276688.1">
    <property type="nucleotide sequence ID" value="NZ_AP019695.1"/>
</dbReference>
<dbReference type="CDD" id="cd05016">
    <property type="entry name" value="SIS_PGI_2"/>
    <property type="match status" value="1"/>
</dbReference>
<comment type="subcellular location">
    <subcellularLocation>
        <location evidence="8">Cytoplasm</location>
    </subcellularLocation>
</comment>
<dbReference type="Pfam" id="PF00342">
    <property type="entry name" value="PGI"/>
    <property type="match status" value="1"/>
</dbReference>
<dbReference type="FunFam" id="3.40.50.10490:FF:000015">
    <property type="entry name" value="Glucose-6-phosphate isomerase"/>
    <property type="match status" value="1"/>
</dbReference>
<keyword evidence="3 8" id="KW-0312">Gluconeogenesis</keyword>
<keyword evidence="5 8" id="KW-0324">Glycolysis</keyword>
<protein>
    <recommendedName>
        <fullName evidence="8">Glucose-6-phosphate isomerase</fullName>
        <shortName evidence="8">GPI</shortName>
        <ecNumber evidence="8">5.3.1.9</ecNumber>
    </recommendedName>
    <alternativeName>
        <fullName evidence="8">Phosphoglucose isomerase</fullName>
        <shortName evidence="8">PGI</shortName>
    </alternativeName>
    <alternativeName>
        <fullName evidence="8">Phosphohexose isomerase</fullName>
        <shortName evidence="8">PHI</shortName>
    </alternativeName>
</protein>
<dbReference type="FunFam" id="3.40.50.10490:FF:000016">
    <property type="entry name" value="Glucose-6-phosphate isomerase"/>
    <property type="match status" value="1"/>
</dbReference>
<keyword evidence="4 8" id="KW-0963">Cytoplasm</keyword>
<proteinExistence type="inferred from homology"/>
<feature type="active site" description="Proton donor" evidence="8">
    <location>
        <position position="278"/>
    </location>
</feature>
<comment type="catalytic activity">
    <reaction evidence="7 8 9">
        <text>alpha-D-glucose 6-phosphate = beta-D-fructose 6-phosphate</text>
        <dbReference type="Rhea" id="RHEA:11816"/>
        <dbReference type="ChEBI" id="CHEBI:57634"/>
        <dbReference type="ChEBI" id="CHEBI:58225"/>
        <dbReference type="EC" id="5.3.1.9"/>
    </reaction>
</comment>
<dbReference type="EC" id="5.3.1.9" evidence="8"/>
<dbReference type="InterPro" id="IPR001672">
    <property type="entry name" value="G6P_Isomerase"/>
</dbReference>
<comment type="function">
    <text evidence="8">Catalyzes the reversible isomerization of glucose-6-phosphate to fructose-6-phosphate.</text>
</comment>
<reference evidence="11" key="1">
    <citation type="submission" date="2019-05" db="EMBL/GenBank/DDBJ databases">
        <title>Complete genome sequencing of Absiella argi strain JCM 30884.</title>
        <authorList>
            <person name="Sakamoto M."/>
            <person name="Murakami T."/>
            <person name="Mori H."/>
        </authorList>
    </citation>
    <scope>NUCLEOTIDE SEQUENCE [LARGE SCALE GENOMIC DNA]</scope>
    <source>
        <strain evidence="11">JCM 30884</strain>
    </source>
</reference>
<dbReference type="GO" id="GO:0097367">
    <property type="term" value="F:carbohydrate derivative binding"/>
    <property type="evidence" value="ECO:0007669"/>
    <property type="project" value="InterPro"/>
</dbReference>
<sequence length="424" mass="47667">MMKLDTKHAFLKEDILSYQDKVNAHHEALMNKTGKGNDFVGWVEWPNNYDKEEFERIKTVAAEIRNKCEVCVVCGIGGSYLGARAAIEMINGLYSKDKVEMIFLGNTFSSSYIAQVLDYIKDKEVCVNVISKSGTTTETSLAFRFLKQFMEEKYGKEEACKRIVATTDKARGTLKAIADKEEYETFVIPDDIGGRFSVITPVGLFPIAVAGIDIDAIMNGLKKAYDDMADPDLTKNDAYAYAVCRRILENQGKNVEMLVSYETQMTMVAEWWKQLFGESEGKEEKGNLPTSANFSTDLHSLGQFIQEGKKVLYETLLLVDKPMKDLTFPSDPENADGMNYLAGKSVDWVNKMACQGTLEAHEVTGGVPNLILTMDDMSAESFGYMCYFFFRACAMTCYLLDINPFNQPGVEVYKKNMFRLLGKN</sequence>
<evidence type="ECO:0000256" key="6">
    <source>
        <dbReference type="ARBA" id="ARBA00023235"/>
    </source>
</evidence>
<dbReference type="PROSITE" id="PS51463">
    <property type="entry name" value="P_GLUCOSE_ISOMERASE_3"/>
    <property type="match status" value="1"/>
</dbReference>
<dbReference type="AlphaFoldDB" id="A0A6N4TDZ4"/>
<dbReference type="PANTHER" id="PTHR11469">
    <property type="entry name" value="GLUCOSE-6-PHOSPHATE ISOMERASE"/>
    <property type="match status" value="1"/>
</dbReference>